<dbReference type="InterPro" id="IPR013986">
    <property type="entry name" value="DExx_box_DNA_helicase_dom_sf"/>
</dbReference>
<dbReference type="GO" id="GO:0005524">
    <property type="term" value="F:ATP binding"/>
    <property type="evidence" value="ECO:0007669"/>
    <property type="project" value="UniProtKB-UniRule"/>
</dbReference>
<dbReference type="GO" id="GO:0016787">
    <property type="term" value="F:hydrolase activity"/>
    <property type="evidence" value="ECO:0007669"/>
    <property type="project" value="UniProtKB-UniRule"/>
</dbReference>
<evidence type="ECO:0000256" key="1">
    <source>
        <dbReference type="ARBA" id="ARBA00009922"/>
    </source>
</evidence>
<evidence type="ECO:0000256" key="11">
    <source>
        <dbReference type="PROSITE-ProRule" id="PRU00560"/>
    </source>
</evidence>
<comment type="catalytic activity">
    <reaction evidence="10">
        <text>ATP + H2O = ADP + phosphate + H(+)</text>
        <dbReference type="Rhea" id="RHEA:13065"/>
        <dbReference type="ChEBI" id="CHEBI:15377"/>
        <dbReference type="ChEBI" id="CHEBI:15378"/>
        <dbReference type="ChEBI" id="CHEBI:30616"/>
        <dbReference type="ChEBI" id="CHEBI:43474"/>
        <dbReference type="ChEBI" id="CHEBI:456216"/>
        <dbReference type="EC" id="5.6.2.4"/>
    </reaction>
</comment>
<organism evidence="15 16">
    <name type="scientific">Peribacillus simplex</name>
    <dbReference type="NCBI Taxonomy" id="1478"/>
    <lineage>
        <taxon>Bacteria</taxon>
        <taxon>Bacillati</taxon>
        <taxon>Bacillota</taxon>
        <taxon>Bacilli</taxon>
        <taxon>Bacillales</taxon>
        <taxon>Bacillaceae</taxon>
        <taxon>Peribacillus</taxon>
    </lineage>
</organism>
<evidence type="ECO:0000313" key="16">
    <source>
        <dbReference type="Proteomes" id="UP001178277"/>
    </source>
</evidence>
<comment type="similarity">
    <text evidence="1">Belongs to the helicase family. UvrD subfamily.</text>
</comment>
<dbReference type="RefSeq" id="WP_305162208.1">
    <property type="nucleotide sequence ID" value="NZ_JAUUTP010000034.1"/>
</dbReference>
<dbReference type="EC" id="5.6.2.4" evidence="9"/>
<dbReference type="PANTHER" id="PTHR11070">
    <property type="entry name" value="UVRD / RECB / PCRA DNA HELICASE FAMILY MEMBER"/>
    <property type="match status" value="1"/>
</dbReference>
<sequence length="783" mass="91241">MNLFNIITGRAKLIEEVQELTSTVARYKKETKQLEQQIRSYESNYTDAIKNISNLKDTIASAELEITAQNKEIQEKEKLITTYSKYYGDILDVDRKGNKGLSEHDQDKSFFDFLRPKNDNNDFNDDQVEAIRYNMKKNLRIIAGAGSGKTQTICAKTAYLIMMENVKQDKIAMFTFTNKAASEMRTRVNEFLDEEESKVVVGTFNGIFASLYNDVKRKFPYVERIGIEGEDVNEGQRKYNRLLNGLIRKYGLKPINEGEKPLKEKIGYWTNMGFTSDEMTKFIKKHFDDLEPNSDNPLSLRFSNMMTEFNEQRKTDRIMVFDDQIVNLLKVLQQDDDAREYLQQRFDYIFIDEFQDTNPLQMEIIKLLCPPDKKDAAKLIIVGDDDQSIYYFRGAEPKFIKEFAQTYSTHTLTLMTNYRSIESIVKAGNRVITHNAKDRIKKSMTPFHYKNGDCYIKALSNPAEEANWIINQAVKIGTNEQQEVDYSKSVVLYRSSTQLKTLLQQLEILDIPFVIETNQDLMGIFNIDGFKQAFDNWVKFINEGQSKLVEWNMILKHTANAFYRNNRDITEFQRGKGDIDPSDAAEFICGRSSDKNKKMVIEYLNDLIQLKIGKPVSLKSLIKKFLTFPVIEKQLTKEEKKWIEMESEEFDSWTSMMQRYSQMKKKKDEMKKKIEDYHNGNYNALYLLTIHKSKGLSFENVFLIGLYENGLPSKRAIKKPNKTELKKHVELADPPSTIEEERRLMYVAVTRPKKNLYITLPKTINDKPVNRSVFIKEIQLPVK</sequence>
<reference evidence="15" key="1">
    <citation type="submission" date="2023-07" db="EMBL/GenBank/DDBJ databases">
        <title>Murine gut Bacillus species.</title>
        <authorList>
            <person name="Gutman E."/>
            <person name="Hashuel R."/>
            <person name="Litvak Y."/>
        </authorList>
    </citation>
    <scope>NUCLEOTIDE SEQUENCE</scope>
    <source>
        <strain evidence="15">RU283</strain>
    </source>
</reference>
<accession>A0AA90P3T6</accession>
<gene>
    <name evidence="15" type="ORF">Q8G35_22965</name>
</gene>
<dbReference type="GO" id="GO:0043138">
    <property type="term" value="F:3'-5' DNA helicase activity"/>
    <property type="evidence" value="ECO:0007669"/>
    <property type="project" value="UniProtKB-EC"/>
</dbReference>
<dbReference type="InterPro" id="IPR000212">
    <property type="entry name" value="DNA_helicase_UvrD/REP"/>
</dbReference>
<evidence type="ECO:0000259" key="14">
    <source>
        <dbReference type="PROSITE" id="PS51217"/>
    </source>
</evidence>
<dbReference type="PROSITE" id="PS51198">
    <property type="entry name" value="UVRD_HELICASE_ATP_BIND"/>
    <property type="match status" value="1"/>
</dbReference>
<keyword evidence="7" id="KW-0413">Isomerase</keyword>
<dbReference type="EMBL" id="JAUUTP010000034">
    <property type="protein sequence ID" value="MDP1421160.1"/>
    <property type="molecule type" value="Genomic_DNA"/>
</dbReference>
<evidence type="ECO:0000256" key="12">
    <source>
        <dbReference type="SAM" id="Coils"/>
    </source>
</evidence>
<dbReference type="InterPro" id="IPR014016">
    <property type="entry name" value="UvrD-like_ATP-bd"/>
</dbReference>
<dbReference type="Pfam" id="PF13361">
    <property type="entry name" value="UvrD_C"/>
    <property type="match status" value="1"/>
</dbReference>
<dbReference type="GO" id="GO:0000725">
    <property type="term" value="P:recombinational repair"/>
    <property type="evidence" value="ECO:0007669"/>
    <property type="project" value="TreeGrafter"/>
</dbReference>
<feature type="domain" description="UvrD-like helicase C-terminal" evidence="14">
    <location>
        <begin position="422"/>
        <end position="695"/>
    </location>
</feature>
<proteinExistence type="inferred from homology"/>
<comment type="caution">
    <text evidence="15">The sequence shown here is derived from an EMBL/GenBank/DDBJ whole genome shotgun (WGS) entry which is preliminary data.</text>
</comment>
<dbReference type="AlphaFoldDB" id="A0AA90P3T6"/>
<dbReference type="PANTHER" id="PTHR11070:SF2">
    <property type="entry name" value="ATP-DEPENDENT DNA HELICASE SRS2"/>
    <property type="match status" value="1"/>
</dbReference>
<name>A0AA90P3T6_9BACI</name>
<dbReference type="InterPro" id="IPR014017">
    <property type="entry name" value="DNA_helicase_UvrD-like_C"/>
</dbReference>
<evidence type="ECO:0000256" key="2">
    <source>
        <dbReference type="ARBA" id="ARBA00022741"/>
    </source>
</evidence>
<evidence type="ECO:0000256" key="9">
    <source>
        <dbReference type="ARBA" id="ARBA00034808"/>
    </source>
</evidence>
<keyword evidence="6" id="KW-0238">DNA-binding</keyword>
<dbReference type="PROSITE" id="PS51217">
    <property type="entry name" value="UVRD_HELICASE_CTER"/>
    <property type="match status" value="1"/>
</dbReference>
<feature type="coiled-coil region" evidence="12">
    <location>
        <begin position="10"/>
        <end position="79"/>
    </location>
</feature>
<feature type="domain" description="UvrD-like helicase ATP-binding" evidence="13">
    <location>
        <begin position="122"/>
        <end position="421"/>
    </location>
</feature>
<dbReference type="Gene3D" id="1.10.486.10">
    <property type="entry name" value="PCRA, domain 4"/>
    <property type="match status" value="1"/>
</dbReference>
<evidence type="ECO:0000256" key="4">
    <source>
        <dbReference type="ARBA" id="ARBA00022806"/>
    </source>
</evidence>
<keyword evidence="3 11" id="KW-0378">Hydrolase</keyword>
<dbReference type="InterPro" id="IPR027417">
    <property type="entry name" value="P-loop_NTPase"/>
</dbReference>
<dbReference type="CDD" id="cd17932">
    <property type="entry name" value="DEXQc_UvrD"/>
    <property type="match status" value="1"/>
</dbReference>
<keyword evidence="4 11" id="KW-0347">Helicase</keyword>
<dbReference type="Gene3D" id="1.10.10.160">
    <property type="match status" value="1"/>
</dbReference>
<dbReference type="Proteomes" id="UP001178277">
    <property type="component" value="Unassembled WGS sequence"/>
</dbReference>
<feature type="binding site" evidence="11">
    <location>
        <begin position="143"/>
        <end position="150"/>
    </location>
    <ligand>
        <name>ATP</name>
        <dbReference type="ChEBI" id="CHEBI:30616"/>
    </ligand>
</feature>
<evidence type="ECO:0000259" key="13">
    <source>
        <dbReference type="PROSITE" id="PS51198"/>
    </source>
</evidence>
<keyword evidence="2 11" id="KW-0547">Nucleotide-binding</keyword>
<comment type="catalytic activity">
    <reaction evidence="8">
        <text>Couples ATP hydrolysis with the unwinding of duplex DNA by translocating in the 3'-5' direction.</text>
        <dbReference type="EC" id="5.6.2.4"/>
    </reaction>
</comment>
<protein>
    <recommendedName>
        <fullName evidence="9">DNA 3'-5' helicase</fullName>
        <ecNumber evidence="9">5.6.2.4</ecNumber>
    </recommendedName>
</protein>
<evidence type="ECO:0000256" key="7">
    <source>
        <dbReference type="ARBA" id="ARBA00023235"/>
    </source>
</evidence>
<dbReference type="Gene3D" id="3.40.50.300">
    <property type="entry name" value="P-loop containing nucleotide triphosphate hydrolases"/>
    <property type="match status" value="2"/>
</dbReference>
<keyword evidence="5 11" id="KW-0067">ATP-binding</keyword>
<dbReference type="Pfam" id="PF00580">
    <property type="entry name" value="UvrD-helicase"/>
    <property type="match status" value="1"/>
</dbReference>
<evidence type="ECO:0000256" key="8">
    <source>
        <dbReference type="ARBA" id="ARBA00034617"/>
    </source>
</evidence>
<evidence type="ECO:0000313" key="15">
    <source>
        <dbReference type="EMBL" id="MDP1421160.1"/>
    </source>
</evidence>
<evidence type="ECO:0000256" key="5">
    <source>
        <dbReference type="ARBA" id="ARBA00022840"/>
    </source>
</evidence>
<evidence type="ECO:0000256" key="6">
    <source>
        <dbReference type="ARBA" id="ARBA00023125"/>
    </source>
</evidence>
<dbReference type="GO" id="GO:0003677">
    <property type="term" value="F:DNA binding"/>
    <property type="evidence" value="ECO:0007669"/>
    <property type="project" value="UniProtKB-KW"/>
</dbReference>
<evidence type="ECO:0000256" key="10">
    <source>
        <dbReference type="ARBA" id="ARBA00048988"/>
    </source>
</evidence>
<keyword evidence="12" id="KW-0175">Coiled coil</keyword>
<dbReference type="SUPFAM" id="SSF52540">
    <property type="entry name" value="P-loop containing nucleoside triphosphate hydrolases"/>
    <property type="match status" value="1"/>
</dbReference>
<evidence type="ECO:0000256" key="3">
    <source>
        <dbReference type="ARBA" id="ARBA00022801"/>
    </source>
</evidence>